<dbReference type="AlphaFoldDB" id="A0A9P0YL60"/>
<evidence type="ECO:0000313" key="1">
    <source>
        <dbReference type="EMBL" id="CAH9065711.1"/>
    </source>
</evidence>
<organism evidence="1 2">
    <name type="scientific">Cuscuta europaea</name>
    <name type="common">European dodder</name>
    <dbReference type="NCBI Taxonomy" id="41803"/>
    <lineage>
        <taxon>Eukaryota</taxon>
        <taxon>Viridiplantae</taxon>
        <taxon>Streptophyta</taxon>
        <taxon>Embryophyta</taxon>
        <taxon>Tracheophyta</taxon>
        <taxon>Spermatophyta</taxon>
        <taxon>Magnoliopsida</taxon>
        <taxon>eudicotyledons</taxon>
        <taxon>Gunneridae</taxon>
        <taxon>Pentapetalae</taxon>
        <taxon>asterids</taxon>
        <taxon>lamiids</taxon>
        <taxon>Solanales</taxon>
        <taxon>Convolvulaceae</taxon>
        <taxon>Cuscuteae</taxon>
        <taxon>Cuscuta</taxon>
        <taxon>Cuscuta subgen. Cuscuta</taxon>
    </lineage>
</organism>
<dbReference type="Proteomes" id="UP001152484">
    <property type="component" value="Unassembled WGS sequence"/>
</dbReference>
<proteinExistence type="predicted"/>
<evidence type="ECO:0000313" key="2">
    <source>
        <dbReference type="Proteomes" id="UP001152484"/>
    </source>
</evidence>
<keyword evidence="2" id="KW-1185">Reference proteome</keyword>
<sequence length="103" mass="11444">MTAGILRNVRARVARSMTEPSGSWCFNFFVREIKGVDIPPIAANKSRNYAKTARSATAWGWNVAKSSHRCTLYSIHNVCGSGTAEKQRWVVGIQLPHQGKRAQ</sequence>
<accession>A0A9P0YL60</accession>
<comment type="caution">
    <text evidence="1">The sequence shown here is derived from an EMBL/GenBank/DDBJ whole genome shotgun (WGS) entry which is preliminary data.</text>
</comment>
<name>A0A9P0YL60_CUSEU</name>
<gene>
    <name evidence="1" type="ORF">CEURO_LOCUS2269</name>
</gene>
<protein>
    <submittedName>
        <fullName evidence="1">Uncharacterized protein</fullName>
    </submittedName>
</protein>
<reference evidence="1" key="1">
    <citation type="submission" date="2022-07" db="EMBL/GenBank/DDBJ databases">
        <authorList>
            <person name="Macas J."/>
            <person name="Novak P."/>
            <person name="Neumann P."/>
        </authorList>
    </citation>
    <scope>NUCLEOTIDE SEQUENCE</scope>
</reference>
<dbReference type="EMBL" id="CAMAPE010000005">
    <property type="protein sequence ID" value="CAH9065711.1"/>
    <property type="molecule type" value="Genomic_DNA"/>
</dbReference>